<dbReference type="AlphaFoldDB" id="A0A6A6U959"/>
<feature type="transmembrane region" description="Helical" evidence="1">
    <location>
        <begin position="12"/>
        <end position="32"/>
    </location>
</feature>
<dbReference type="Proteomes" id="UP000799302">
    <property type="component" value="Unassembled WGS sequence"/>
</dbReference>
<gene>
    <name evidence="2" type="ORF">BT63DRAFT_285442</name>
</gene>
<dbReference type="EMBL" id="MU004236">
    <property type="protein sequence ID" value="KAF2668789.1"/>
    <property type="molecule type" value="Genomic_DNA"/>
</dbReference>
<keyword evidence="1" id="KW-0812">Transmembrane</keyword>
<reference evidence="2" key="1">
    <citation type="journal article" date="2020" name="Stud. Mycol.">
        <title>101 Dothideomycetes genomes: a test case for predicting lifestyles and emergence of pathogens.</title>
        <authorList>
            <person name="Haridas S."/>
            <person name="Albert R."/>
            <person name="Binder M."/>
            <person name="Bloem J."/>
            <person name="Labutti K."/>
            <person name="Salamov A."/>
            <person name="Andreopoulos B."/>
            <person name="Baker S."/>
            <person name="Barry K."/>
            <person name="Bills G."/>
            <person name="Bluhm B."/>
            <person name="Cannon C."/>
            <person name="Castanera R."/>
            <person name="Culley D."/>
            <person name="Daum C."/>
            <person name="Ezra D."/>
            <person name="Gonzalez J."/>
            <person name="Henrissat B."/>
            <person name="Kuo A."/>
            <person name="Liang C."/>
            <person name="Lipzen A."/>
            <person name="Lutzoni F."/>
            <person name="Magnuson J."/>
            <person name="Mondo S."/>
            <person name="Nolan M."/>
            <person name="Ohm R."/>
            <person name="Pangilinan J."/>
            <person name="Park H.-J."/>
            <person name="Ramirez L."/>
            <person name="Alfaro M."/>
            <person name="Sun H."/>
            <person name="Tritt A."/>
            <person name="Yoshinaga Y."/>
            <person name="Zwiers L.-H."/>
            <person name="Turgeon B."/>
            <person name="Goodwin S."/>
            <person name="Spatafora J."/>
            <person name="Crous P."/>
            <person name="Grigoriev I."/>
        </authorList>
    </citation>
    <scope>NUCLEOTIDE SEQUENCE</scope>
    <source>
        <strain evidence="2">CBS 115976</strain>
    </source>
</reference>
<proteinExistence type="predicted"/>
<organism evidence="2 3">
    <name type="scientific">Microthyrium microscopicum</name>
    <dbReference type="NCBI Taxonomy" id="703497"/>
    <lineage>
        <taxon>Eukaryota</taxon>
        <taxon>Fungi</taxon>
        <taxon>Dikarya</taxon>
        <taxon>Ascomycota</taxon>
        <taxon>Pezizomycotina</taxon>
        <taxon>Dothideomycetes</taxon>
        <taxon>Dothideomycetes incertae sedis</taxon>
        <taxon>Microthyriales</taxon>
        <taxon>Microthyriaceae</taxon>
        <taxon>Microthyrium</taxon>
    </lineage>
</organism>
<evidence type="ECO:0000313" key="3">
    <source>
        <dbReference type="Proteomes" id="UP000799302"/>
    </source>
</evidence>
<accession>A0A6A6U959</accession>
<sequence length="75" mass="8607">MNKNCLGRRWWFILYASLMVAELGLEGSMIVIASLLPIGGLELVETIGRISMAFCFFRRDSFHRLIRLEMVAPMD</sequence>
<keyword evidence="1" id="KW-1133">Transmembrane helix</keyword>
<evidence type="ECO:0000256" key="1">
    <source>
        <dbReference type="SAM" id="Phobius"/>
    </source>
</evidence>
<protein>
    <submittedName>
        <fullName evidence="2">Uncharacterized protein</fullName>
    </submittedName>
</protein>
<evidence type="ECO:0000313" key="2">
    <source>
        <dbReference type="EMBL" id="KAF2668789.1"/>
    </source>
</evidence>
<name>A0A6A6U959_9PEZI</name>
<keyword evidence="1" id="KW-0472">Membrane</keyword>
<keyword evidence="3" id="KW-1185">Reference proteome</keyword>